<dbReference type="AlphaFoldDB" id="C7MB29"/>
<dbReference type="SUPFAM" id="SSF52317">
    <property type="entry name" value="Class I glutamine amidotransferase-like"/>
    <property type="match status" value="1"/>
</dbReference>
<dbReference type="PANTHER" id="PTHR42733:SF12">
    <property type="entry name" value="PROTEINASE"/>
    <property type="match status" value="1"/>
</dbReference>
<dbReference type="eggNOG" id="COG0693">
    <property type="taxonomic scope" value="Bacteria"/>
</dbReference>
<dbReference type="Gene3D" id="3.40.50.880">
    <property type="match status" value="1"/>
</dbReference>
<proteinExistence type="inferred from homology"/>
<dbReference type="PROSITE" id="PS51276">
    <property type="entry name" value="PEPTIDASE_C56_PFPI"/>
    <property type="match status" value="1"/>
</dbReference>
<dbReference type="STRING" id="446465.Bfae_31560"/>
<feature type="domain" description="DJ-1/PfpI" evidence="2">
    <location>
        <begin position="9"/>
        <end position="181"/>
    </location>
</feature>
<dbReference type="OrthoDB" id="9792284at2"/>
<accession>C7MB29</accession>
<reference evidence="3 4" key="1">
    <citation type="journal article" date="2009" name="Stand. Genomic Sci.">
        <title>Complete genome sequence of Brachybacterium faecium type strain (Schefferle 6-10).</title>
        <authorList>
            <person name="Lapidus A."/>
            <person name="Pukall R."/>
            <person name="Labuttii K."/>
            <person name="Copeland A."/>
            <person name="Del Rio T.G."/>
            <person name="Nolan M."/>
            <person name="Chen F."/>
            <person name="Lucas S."/>
            <person name="Tice H."/>
            <person name="Cheng J.F."/>
            <person name="Bruce D."/>
            <person name="Goodwin L."/>
            <person name="Pitluck S."/>
            <person name="Rohde M."/>
            <person name="Goker M."/>
            <person name="Pati A."/>
            <person name="Ivanova N."/>
            <person name="Mavrommatis K."/>
            <person name="Chen A."/>
            <person name="Palaniappan K."/>
            <person name="D'haeseleer P."/>
            <person name="Chain P."/>
            <person name="Bristow J."/>
            <person name="Eisen J.A."/>
            <person name="Markowitz V."/>
            <person name="Hugenholtz P."/>
            <person name="Kyrpides N.C."/>
            <person name="Klenk H.P."/>
        </authorList>
    </citation>
    <scope>NUCLEOTIDE SEQUENCE [LARGE SCALE GENOMIC DNA]</scope>
    <source>
        <strain evidence="4">ATCC 43885 / DSM 4810 / JCM 11609 / LMG 19847 / NBRC 14762 / NCIMB 9860 / 6-10</strain>
    </source>
</reference>
<dbReference type="CDD" id="cd03134">
    <property type="entry name" value="GATase1_PfpI_like"/>
    <property type="match status" value="1"/>
</dbReference>
<dbReference type="KEGG" id="bfa:Bfae_31560"/>
<gene>
    <name evidence="3" type="ordered locus">Bfae_31560</name>
</gene>
<dbReference type="MEROPS" id="C56.001"/>
<dbReference type="InterPro" id="IPR006286">
    <property type="entry name" value="C56_PfpI-like"/>
</dbReference>
<comment type="similarity">
    <text evidence="1">Belongs to the peptidase C56 family.</text>
</comment>
<dbReference type="InterPro" id="IPR002818">
    <property type="entry name" value="DJ-1/PfpI"/>
</dbReference>
<dbReference type="EMBL" id="CP001643">
    <property type="protein sequence ID" value="ACU86916.1"/>
    <property type="molecule type" value="Genomic_DNA"/>
</dbReference>
<evidence type="ECO:0000313" key="3">
    <source>
        <dbReference type="EMBL" id="ACU86916.1"/>
    </source>
</evidence>
<evidence type="ECO:0000256" key="1">
    <source>
        <dbReference type="ARBA" id="ARBA00008542"/>
    </source>
</evidence>
<organism evidence="3 4">
    <name type="scientific">Brachybacterium faecium (strain ATCC 43885 / DSM 4810 / JCM 11609 / LMG 19847 / NBRC 14762 / NCIMB 9860 / 6-10)</name>
    <dbReference type="NCBI Taxonomy" id="446465"/>
    <lineage>
        <taxon>Bacteria</taxon>
        <taxon>Bacillati</taxon>
        <taxon>Actinomycetota</taxon>
        <taxon>Actinomycetes</taxon>
        <taxon>Micrococcales</taxon>
        <taxon>Dermabacteraceae</taxon>
        <taxon>Brachybacterium</taxon>
    </lineage>
</organism>
<keyword evidence="3" id="KW-0378">Hydrolase</keyword>
<evidence type="ECO:0000259" key="2">
    <source>
        <dbReference type="Pfam" id="PF01965"/>
    </source>
</evidence>
<keyword evidence="4" id="KW-1185">Reference proteome</keyword>
<dbReference type="NCBIfam" id="TIGR01382">
    <property type="entry name" value="PfpI"/>
    <property type="match status" value="1"/>
</dbReference>
<dbReference type="GO" id="GO:0006508">
    <property type="term" value="P:proteolysis"/>
    <property type="evidence" value="ECO:0007669"/>
    <property type="project" value="UniProtKB-KW"/>
</dbReference>
<sequence length="184" mass="19377">MTSTLEGRTILILTSNFGTETDEIQHPLAALREAGAQVIVAAPEAGSVATLQRDREPGADVPVDTVYDTVKAKDVDALVLPGGTLNADTLRADETAQFLVRSVAAAGKPVAAICHAPWLLVETGLANGRTLTSVPTIRTDLVNAGGEWTDQEVVVDDTAGFRLITSRTPDDLDAFTTAIIEALR</sequence>
<protein>
    <submittedName>
        <fullName evidence="3">Intracellular protease, PfpI family</fullName>
    </submittedName>
</protein>
<dbReference type="HOGENOM" id="CLU_000445_44_4_11"/>
<evidence type="ECO:0000313" key="4">
    <source>
        <dbReference type="Proteomes" id="UP000001919"/>
    </source>
</evidence>
<dbReference type="InterPro" id="IPR029062">
    <property type="entry name" value="Class_I_gatase-like"/>
</dbReference>
<dbReference type="GO" id="GO:0008233">
    <property type="term" value="F:peptidase activity"/>
    <property type="evidence" value="ECO:0007669"/>
    <property type="project" value="UniProtKB-KW"/>
</dbReference>
<keyword evidence="3" id="KW-0645">Protease</keyword>
<name>C7MB29_BRAFD</name>
<dbReference type="Proteomes" id="UP000001919">
    <property type="component" value="Chromosome"/>
</dbReference>
<dbReference type="Pfam" id="PF01965">
    <property type="entry name" value="DJ-1_PfpI"/>
    <property type="match status" value="1"/>
</dbReference>
<dbReference type="PATRIC" id="fig|446465.5.peg.3123"/>
<dbReference type="PANTHER" id="PTHR42733">
    <property type="entry name" value="DJ-1 PROTEIN"/>
    <property type="match status" value="1"/>
</dbReference>